<evidence type="ECO:0000256" key="1">
    <source>
        <dbReference type="ARBA" id="ARBA00023002"/>
    </source>
</evidence>
<feature type="domain" description="Pyrroline-5-carboxylate reductase catalytic N-terminal" evidence="2">
    <location>
        <begin position="3"/>
        <end position="91"/>
    </location>
</feature>
<reference evidence="3" key="1">
    <citation type="submission" date="2021-01" db="EMBL/GenBank/DDBJ databases">
        <title>Whole genome shotgun sequence of Demequina activiva NBRC 110675.</title>
        <authorList>
            <person name="Komaki H."/>
            <person name="Tamura T."/>
        </authorList>
    </citation>
    <scope>NUCLEOTIDE SEQUENCE</scope>
    <source>
        <strain evidence="3">NBRC 110675</strain>
    </source>
</reference>
<name>A0A919Q4U1_9MICO</name>
<dbReference type="GO" id="GO:0016491">
    <property type="term" value="F:oxidoreductase activity"/>
    <property type="evidence" value="ECO:0007669"/>
    <property type="project" value="UniProtKB-KW"/>
</dbReference>
<accession>A0A919Q4U1</accession>
<dbReference type="InterPro" id="IPR051267">
    <property type="entry name" value="STEAP_metalloreductase"/>
</dbReference>
<keyword evidence="1" id="KW-0560">Oxidoreductase</keyword>
<dbReference type="SUPFAM" id="SSF51735">
    <property type="entry name" value="NAD(P)-binding Rossmann-fold domains"/>
    <property type="match status" value="1"/>
</dbReference>
<dbReference type="EMBL" id="BONR01000004">
    <property type="protein sequence ID" value="GIG55187.1"/>
    <property type="molecule type" value="Genomic_DNA"/>
</dbReference>
<dbReference type="RefSeq" id="WP_203656426.1">
    <property type="nucleotide sequence ID" value="NZ_BONR01000004.1"/>
</dbReference>
<proteinExistence type="predicted"/>
<protein>
    <submittedName>
        <fullName evidence="3">NADP oxidoreductase</fullName>
    </submittedName>
</protein>
<dbReference type="PANTHER" id="PTHR14239">
    <property type="entry name" value="DUDULIN-RELATED"/>
    <property type="match status" value="1"/>
</dbReference>
<organism evidence="3 4">
    <name type="scientific">Demequina activiva</name>
    <dbReference type="NCBI Taxonomy" id="1582364"/>
    <lineage>
        <taxon>Bacteria</taxon>
        <taxon>Bacillati</taxon>
        <taxon>Actinomycetota</taxon>
        <taxon>Actinomycetes</taxon>
        <taxon>Micrococcales</taxon>
        <taxon>Demequinaceae</taxon>
        <taxon>Demequina</taxon>
    </lineage>
</organism>
<dbReference type="InterPro" id="IPR028939">
    <property type="entry name" value="P5C_Rdtase_cat_N"/>
</dbReference>
<dbReference type="Pfam" id="PF03807">
    <property type="entry name" value="F420_oxidored"/>
    <property type="match status" value="1"/>
</dbReference>
<dbReference type="Gene3D" id="3.40.50.720">
    <property type="entry name" value="NAD(P)-binding Rossmann-like Domain"/>
    <property type="match status" value="1"/>
</dbReference>
<sequence length="215" mass="23085">MTTIGIIGSGNIGSNVAKAAVEHGFDVVISNSRGPDTLQDLVSELGDRATAGTTEESIRRGDLVLVAIPLKAIGALPVEPFEDKIVMDANNYYPQRDGRIEALDSNESTTSELLQKHLPHSHVVKAFNNINAKDIPADGLPKGSADRRALTVAGNTDSAKDAVAHFIDALGYDVLDLGGLDQSWKVERDTPAYGKRANLEELKELTTDVERVQQV</sequence>
<dbReference type="AlphaFoldDB" id="A0A919Q4U1"/>
<evidence type="ECO:0000259" key="2">
    <source>
        <dbReference type="Pfam" id="PF03807"/>
    </source>
</evidence>
<gene>
    <name evidence="3" type="ORF">Dac01nite_19390</name>
</gene>
<dbReference type="Proteomes" id="UP000652354">
    <property type="component" value="Unassembled WGS sequence"/>
</dbReference>
<dbReference type="InterPro" id="IPR036291">
    <property type="entry name" value="NAD(P)-bd_dom_sf"/>
</dbReference>
<comment type="caution">
    <text evidence="3">The sequence shown here is derived from an EMBL/GenBank/DDBJ whole genome shotgun (WGS) entry which is preliminary data.</text>
</comment>
<keyword evidence="4" id="KW-1185">Reference proteome</keyword>
<evidence type="ECO:0000313" key="3">
    <source>
        <dbReference type="EMBL" id="GIG55187.1"/>
    </source>
</evidence>
<evidence type="ECO:0000313" key="4">
    <source>
        <dbReference type="Proteomes" id="UP000652354"/>
    </source>
</evidence>